<feature type="region of interest" description="Disordered" evidence="1">
    <location>
        <begin position="75"/>
        <end position="105"/>
    </location>
</feature>
<feature type="region of interest" description="Disordered" evidence="1">
    <location>
        <begin position="157"/>
        <end position="217"/>
    </location>
</feature>
<dbReference type="EMBL" id="CDMY01000040">
    <property type="protein sequence ID" value="CEL91975.1"/>
    <property type="molecule type" value="Genomic_DNA"/>
</dbReference>
<evidence type="ECO:0008006" key="5">
    <source>
        <dbReference type="Google" id="ProtNLM"/>
    </source>
</evidence>
<keyword evidence="4" id="KW-1185">Reference proteome</keyword>
<dbReference type="VEuPathDB" id="CryptoDB:Vbra_6717"/>
<dbReference type="InParanoid" id="A0A0G4E9V0"/>
<dbReference type="PhylomeDB" id="A0A0G4E9V0"/>
<proteinExistence type="predicted"/>
<keyword evidence="2" id="KW-0812">Transmembrane</keyword>
<keyword evidence="2" id="KW-1133">Transmembrane helix</keyword>
<gene>
    <name evidence="3" type="ORF">Vbra_6717</name>
</gene>
<reference evidence="3 4" key="1">
    <citation type="submission" date="2014-11" db="EMBL/GenBank/DDBJ databases">
        <authorList>
            <person name="Zhu J."/>
            <person name="Qi W."/>
            <person name="Song R."/>
        </authorList>
    </citation>
    <scope>NUCLEOTIDE SEQUENCE [LARGE SCALE GENOMIC DNA]</scope>
</reference>
<feature type="transmembrane region" description="Helical" evidence="2">
    <location>
        <begin position="244"/>
        <end position="264"/>
    </location>
</feature>
<name>A0A0G4E9V0_VITBC</name>
<evidence type="ECO:0000256" key="1">
    <source>
        <dbReference type="SAM" id="MobiDB-lite"/>
    </source>
</evidence>
<feature type="compositionally biased region" description="Basic and acidic residues" evidence="1">
    <location>
        <begin position="84"/>
        <end position="100"/>
    </location>
</feature>
<sequence length="572" mass="60961">MAAPFLCESAEELTVKANGWPDDLPGYITANPEGLFPNVVVCEGERGMHTYAGGVSGVLGTLSSLERATFEGRHNTIGEGEGEAGIRPKDNHTRMCHEGKTPPTTKRFVMVTSPKRVPVRIVVKRRNSNRGSIQLPGIWRHLAAIVAPFSQAVTTRAPASMQPVSGSSQTGGVEGDEDGGNVLDKGDKPTGDKEEAAGTLGATIGDTPSAPPSEYDTTTTTTTFTVYSAQQCPECPADRMLKRLLYVLLGLGLSILAGIVYVAVTESSKKPEAVKPAVAPTFAMFARHSQYCQEEINKSEAAKEYYRYSTQRQLDQQHSQYLAELDERDRQIQYYKAMAAEWQRRCEMMEALHQDAPAAAALAPAIAQGQPHSQTGGEGLAGVYREEGYNEHDGEVVVPEDGVADDGAQPAVIDPPPPAQLPPPVNATQVEAAPSQMSPWGRPVWQPAFETSPAHCGAEFGYGRPVADNNTDTVPGAFESVPESNMAHFDDSDAPAAAAPAPAIAQGEPAGVNDEEGDNDGEVVVPEDDVVNDGAQPAVIDPPPAQLPPPLVVVERAIQTDGIILQTTMRQQ</sequence>
<protein>
    <recommendedName>
        <fullName evidence="5">Transmembrane protein</fullName>
    </recommendedName>
</protein>
<dbReference type="Proteomes" id="UP000041254">
    <property type="component" value="Unassembled WGS sequence"/>
</dbReference>
<evidence type="ECO:0000313" key="4">
    <source>
        <dbReference type="Proteomes" id="UP000041254"/>
    </source>
</evidence>
<accession>A0A0G4E9V0</accession>
<organism evidence="3 4">
    <name type="scientific">Vitrella brassicaformis (strain CCMP3155)</name>
    <dbReference type="NCBI Taxonomy" id="1169540"/>
    <lineage>
        <taxon>Eukaryota</taxon>
        <taxon>Sar</taxon>
        <taxon>Alveolata</taxon>
        <taxon>Colpodellida</taxon>
        <taxon>Vitrellaceae</taxon>
        <taxon>Vitrella</taxon>
    </lineage>
</organism>
<keyword evidence="2" id="KW-0472">Membrane</keyword>
<feature type="compositionally biased region" description="Basic and acidic residues" evidence="1">
    <location>
        <begin position="184"/>
        <end position="196"/>
    </location>
</feature>
<evidence type="ECO:0000256" key="2">
    <source>
        <dbReference type="SAM" id="Phobius"/>
    </source>
</evidence>
<evidence type="ECO:0000313" key="3">
    <source>
        <dbReference type="EMBL" id="CEL91975.1"/>
    </source>
</evidence>
<dbReference type="AlphaFoldDB" id="A0A0G4E9V0"/>